<accession>A0A0B0IGX6</accession>
<dbReference type="Proteomes" id="UP000030832">
    <property type="component" value="Unassembled WGS sequence"/>
</dbReference>
<dbReference type="STRING" id="333138.LQ50_08570"/>
<name>A0A0B0IGX6_9BACI</name>
<dbReference type="Pfam" id="PF22116">
    <property type="entry name" value="DUF6944"/>
    <property type="match status" value="1"/>
</dbReference>
<dbReference type="OrthoDB" id="2927316at2"/>
<keyword evidence="2" id="KW-1185">Reference proteome</keyword>
<dbReference type="InterPro" id="IPR054224">
    <property type="entry name" value="DUF6944"/>
</dbReference>
<organism evidence="1 2">
    <name type="scientific">Halalkalibacter okhensis</name>
    <dbReference type="NCBI Taxonomy" id="333138"/>
    <lineage>
        <taxon>Bacteria</taxon>
        <taxon>Bacillati</taxon>
        <taxon>Bacillota</taxon>
        <taxon>Bacilli</taxon>
        <taxon>Bacillales</taxon>
        <taxon>Bacillaceae</taxon>
        <taxon>Halalkalibacter</taxon>
    </lineage>
</organism>
<gene>
    <name evidence="1" type="ORF">LQ50_08570</name>
</gene>
<evidence type="ECO:0000313" key="2">
    <source>
        <dbReference type="Proteomes" id="UP000030832"/>
    </source>
</evidence>
<dbReference type="eggNOG" id="ENOG5033893">
    <property type="taxonomic scope" value="Bacteria"/>
</dbReference>
<dbReference type="RefSeq" id="WP_034627944.1">
    <property type="nucleotide sequence ID" value="NZ_JRJU01000008.1"/>
</dbReference>
<protein>
    <submittedName>
        <fullName evidence="1">Uncharacterized protein</fullName>
    </submittedName>
</protein>
<evidence type="ECO:0000313" key="1">
    <source>
        <dbReference type="EMBL" id="KHF40565.1"/>
    </source>
</evidence>
<dbReference type="EMBL" id="JRJU01000008">
    <property type="protein sequence ID" value="KHF40565.1"/>
    <property type="molecule type" value="Genomic_DNA"/>
</dbReference>
<dbReference type="AlphaFoldDB" id="A0A0B0IGX6"/>
<proteinExistence type="predicted"/>
<sequence>MDNQSKSILGSGISALGTIVSAVGSTPLQRISDDALKSLNLWGNVLQATGSALQADGQEQFTFSKLGNQVQSVGNLTVISGLLGDEEEESNQKLNIAGNWMQALGAIVSLGDDLDNQSNSLDQSYNVIGNLLQGIGNSLQAISGQYSLQHTLNQVAGDPDTLNATGSWIQAIGAVLSYFAQLQPEVEEQ</sequence>
<reference evidence="1 2" key="1">
    <citation type="submission" date="2014-09" db="EMBL/GenBank/DDBJ databases">
        <title>Genome sequencing and annotation of Bacillus Okhensis strain Kh10-101T.</title>
        <authorList>
            <person name="Prakash J.S."/>
        </authorList>
    </citation>
    <scope>NUCLEOTIDE SEQUENCE [LARGE SCALE GENOMIC DNA]</scope>
    <source>
        <strain evidence="2">Kh10-101T</strain>
    </source>
</reference>
<comment type="caution">
    <text evidence="1">The sequence shown here is derived from an EMBL/GenBank/DDBJ whole genome shotgun (WGS) entry which is preliminary data.</text>
</comment>